<evidence type="ECO:0000256" key="3">
    <source>
        <dbReference type="ARBA" id="ARBA00019010"/>
    </source>
</evidence>
<keyword evidence="9" id="KW-0460">Magnesium</keyword>
<dbReference type="InterPro" id="IPR027417">
    <property type="entry name" value="P-loop_NTPase"/>
</dbReference>
<reference evidence="11" key="1">
    <citation type="journal article" date="2020" name="mSystems">
        <title>Genome- and Community-Level Interaction Insights into Carbon Utilization and Element Cycling Functions of Hydrothermarchaeota in Hydrothermal Sediment.</title>
        <authorList>
            <person name="Zhou Z."/>
            <person name="Liu Y."/>
            <person name="Xu W."/>
            <person name="Pan J."/>
            <person name="Luo Z.H."/>
            <person name="Li M."/>
        </authorList>
    </citation>
    <scope>NUCLEOTIDE SEQUENCE [LARGE SCALE GENOMIC DNA]</scope>
    <source>
        <strain evidence="11">SpSt-897</strain>
    </source>
</reference>
<keyword evidence="7" id="KW-0547">Nucleotide-binding</keyword>
<proteinExistence type="inferred from homology"/>
<keyword evidence="6" id="KW-0479">Metal-binding</keyword>
<evidence type="ECO:0000256" key="7">
    <source>
        <dbReference type="ARBA" id="ARBA00022741"/>
    </source>
</evidence>
<dbReference type="Pfam" id="PF02367">
    <property type="entry name" value="TsaE"/>
    <property type="match status" value="1"/>
</dbReference>
<keyword evidence="11" id="KW-0808">Transferase</keyword>
<evidence type="ECO:0000256" key="2">
    <source>
        <dbReference type="ARBA" id="ARBA00007599"/>
    </source>
</evidence>
<evidence type="ECO:0000313" key="11">
    <source>
        <dbReference type="EMBL" id="HGF34173.1"/>
    </source>
</evidence>
<evidence type="ECO:0000256" key="4">
    <source>
        <dbReference type="ARBA" id="ARBA00022490"/>
    </source>
</evidence>
<dbReference type="GO" id="GO:0046872">
    <property type="term" value="F:metal ion binding"/>
    <property type="evidence" value="ECO:0007669"/>
    <property type="project" value="UniProtKB-KW"/>
</dbReference>
<dbReference type="PANTHER" id="PTHR33540">
    <property type="entry name" value="TRNA THREONYLCARBAMOYLADENOSINE BIOSYNTHESIS PROTEIN TSAE"/>
    <property type="match status" value="1"/>
</dbReference>
<accession>A0A7C3ZAI8</accession>
<keyword evidence="4" id="KW-0963">Cytoplasm</keyword>
<dbReference type="GO" id="GO:0002949">
    <property type="term" value="P:tRNA threonylcarbamoyladenosine modification"/>
    <property type="evidence" value="ECO:0007669"/>
    <property type="project" value="InterPro"/>
</dbReference>
<comment type="caution">
    <text evidence="11">The sequence shown here is derived from an EMBL/GenBank/DDBJ whole genome shotgun (WGS) entry which is preliminary data.</text>
</comment>
<dbReference type="Gene3D" id="3.40.50.300">
    <property type="entry name" value="P-loop containing nucleotide triphosphate hydrolases"/>
    <property type="match status" value="1"/>
</dbReference>
<comment type="subcellular location">
    <subcellularLocation>
        <location evidence="1">Cytoplasm</location>
    </subcellularLocation>
</comment>
<dbReference type="EMBL" id="DTMF01000181">
    <property type="protein sequence ID" value="HGF34173.1"/>
    <property type="molecule type" value="Genomic_DNA"/>
</dbReference>
<dbReference type="AlphaFoldDB" id="A0A7C3ZAI8"/>
<dbReference type="GO" id="GO:0005524">
    <property type="term" value="F:ATP binding"/>
    <property type="evidence" value="ECO:0007669"/>
    <property type="project" value="UniProtKB-KW"/>
</dbReference>
<dbReference type="SUPFAM" id="SSF52540">
    <property type="entry name" value="P-loop containing nucleoside triphosphate hydrolases"/>
    <property type="match status" value="1"/>
</dbReference>
<name>A0A7C3ZAI8_9BACT</name>
<evidence type="ECO:0000256" key="1">
    <source>
        <dbReference type="ARBA" id="ARBA00004496"/>
    </source>
</evidence>
<keyword evidence="8" id="KW-0067">ATP-binding</keyword>
<evidence type="ECO:0000256" key="6">
    <source>
        <dbReference type="ARBA" id="ARBA00022723"/>
    </source>
</evidence>
<evidence type="ECO:0000256" key="10">
    <source>
        <dbReference type="ARBA" id="ARBA00032441"/>
    </source>
</evidence>
<organism evidence="11">
    <name type="scientific">Desulfobacca acetoxidans</name>
    <dbReference type="NCBI Taxonomy" id="60893"/>
    <lineage>
        <taxon>Bacteria</taxon>
        <taxon>Pseudomonadati</taxon>
        <taxon>Thermodesulfobacteriota</taxon>
        <taxon>Desulfobaccia</taxon>
        <taxon>Desulfobaccales</taxon>
        <taxon>Desulfobaccaceae</taxon>
        <taxon>Desulfobacca</taxon>
    </lineage>
</organism>
<protein>
    <recommendedName>
        <fullName evidence="3">tRNA threonylcarbamoyladenosine biosynthesis protein TsaE</fullName>
    </recommendedName>
    <alternativeName>
        <fullName evidence="10">t(6)A37 threonylcarbamoyladenosine biosynthesis protein TsaE</fullName>
    </alternativeName>
</protein>
<evidence type="ECO:0000256" key="5">
    <source>
        <dbReference type="ARBA" id="ARBA00022694"/>
    </source>
</evidence>
<evidence type="ECO:0000256" key="8">
    <source>
        <dbReference type="ARBA" id="ARBA00022840"/>
    </source>
</evidence>
<comment type="similarity">
    <text evidence="2">Belongs to the TsaE family.</text>
</comment>
<sequence length="163" mass="17269">MKRLQILSRSPAETRALAGRLGAHLAPGDTIALRGELGAGKTEFVRGLAQGLGVPEGEVASPSFALAHEHQGRLTLVHLDLYRLSEASAEVLPDLEDYLGGPQVAAVEWAERLGNLLPPEHLEVRLEITGAQERRISLTGHGSRGEELLEALVAAAPELGPGL</sequence>
<dbReference type="NCBIfam" id="TIGR00150">
    <property type="entry name" value="T6A_YjeE"/>
    <property type="match status" value="1"/>
</dbReference>
<gene>
    <name evidence="11" type="primary">tsaE</name>
    <name evidence="11" type="ORF">ENW96_07260</name>
</gene>
<dbReference type="GO" id="GO:0005737">
    <property type="term" value="C:cytoplasm"/>
    <property type="evidence" value="ECO:0007669"/>
    <property type="project" value="UniProtKB-SubCell"/>
</dbReference>
<dbReference type="GO" id="GO:0016740">
    <property type="term" value="F:transferase activity"/>
    <property type="evidence" value="ECO:0007669"/>
    <property type="project" value="UniProtKB-KW"/>
</dbReference>
<dbReference type="InterPro" id="IPR003442">
    <property type="entry name" value="T6A_TsaE"/>
</dbReference>
<evidence type="ECO:0000256" key="9">
    <source>
        <dbReference type="ARBA" id="ARBA00022842"/>
    </source>
</evidence>
<dbReference type="PANTHER" id="PTHR33540:SF2">
    <property type="entry name" value="TRNA THREONYLCARBAMOYLADENOSINE BIOSYNTHESIS PROTEIN TSAE"/>
    <property type="match status" value="1"/>
</dbReference>
<keyword evidence="5" id="KW-0819">tRNA processing</keyword>